<dbReference type="InterPro" id="IPR031335">
    <property type="entry name" value="Glyco_hydro_63_C"/>
</dbReference>
<dbReference type="Pfam" id="PF22422">
    <property type="entry name" value="MGH1-like_GH"/>
    <property type="match status" value="1"/>
</dbReference>
<name>A0ABM5N5Z0_EMTOG</name>
<dbReference type="InterPro" id="IPR012341">
    <property type="entry name" value="6hp_glycosidase-like_sf"/>
</dbReference>
<dbReference type="InterPro" id="IPR004888">
    <property type="entry name" value="Glycoside_hydrolase_63"/>
</dbReference>
<proteinExistence type="predicted"/>
<protein>
    <recommendedName>
        <fullName evidence="5">Glucosidase</fullName>
    </recommendedName>
</protein>
<organism evidence="3 4">
    <name type="scientific">Emticicia oligotrophica (strain DSM 17448 / CIP 109782 / MTCC 6937 / GPTSA100-15)</name>
    <dbReference type="NCBI Taxonomy" id="929562"/>
    <lineage>
        <taxon>Bacteria</taxon>
        <taxon>Pseudomonadati</taxon>
        <taxon>Bacteroidota</taxon>
        <taxon>Cytophagia</taxon>
        <taxon>Cytophagales</taxon>
        <taxon>Leadbetterellaceae</taxon>
        <taxon>Emticicia</taxon>
    </lineage>
</organism>
<evidence type="ECO:0000259" key="1">
    <source>
        <dbReference type="Pfam" id="PF03200"/>
    </source>
</evidence>
<dbReference type="InterPro" id="IPR054491">
    <property type="entry name" value="MGH1-like_GH"/>
</dbReference>
<dbReference type="PANTHER" id="PTHR10412">
    <property type="entry name" value="MANNOSYL-OLIGOSACCHARIDE GLUCOSIDASE"/>
    <property type="match status" value="1"/>
</dbReference>
<dbReference type="RefSeq" id="WP_015030606.1">
    <property type="nucleotide sequence ID" value="NC_018748.1"/>
</dbReference>
<dbReference type="InterPro" id="IPR008928">
    <property type="entry name" value="6-hairpin_glycosidase_sf"/>
</dbReference>
<dbReference type="Pfam" id="PF03200">
    <property type="entry name" value="Glyco_hydro_63"/>
    <property type="match status" value="1"/>
</dbReference>
<sequence>MTEIQEQIRLNQRKDNKGWKKWGPYLSERQWGTVREDYSVYGNAWDYVPHDMARSRAFRWGEDGIGGISDNKQHICFALAFWNHKDKIVKERLFGLAGSEGNHGEDVKELYYYLDSTPTHSYMKMLYKYPQNEFPYRQIVEENQRRNRSNPEFEIEQTGIFDKDEYFDIFIEYAKADENDILIKVTAHNRNTKEAILTMLPTLWFRNTWSWGYEAYSKAPMLTGISNTQIEVGHQLLGKYKLYVEGADELLFCENETNMERVFGRPNTSMYVKDGISNYILTGKSETVNPNKIGTKASARYTKKIAGGESSTIRLRFSQNTHNHNAFNDFDEIFSKRIIEADEFYGHVQKDVKSEEMKNIQRQAFAGMMWNKQFYYYNINEWLKGDPKMPFEFKGRAFPRNSTWKHAYMANILSMPDKWEYPWFAAWDLAFHTLTLARIDADFAKRQLAVVLREYYMHPNGQIPAYEWNFSDVNPPVHAWATWKVYEIDKKNNGKGDLAFLEKIFHKLLINFTWWVNQKDEEGNNIFGGGFLGLDNIGVFDRNAQIPGVKLEQADATGWMAMYTLNMLRIACEIAMEKPVYQDMASKFFEHFLHIAAAINKPIKGNDLGLWDEADQFYYDKLHAPNGETIFMKIRSYVGLIPLFAVEVINEEMLSKLPDFKRRLEWVLTNRPDLAALISRWNEPGKGETHLLSLLRGHRMKMVVKRMFDETEFLSDYGIRSLSKAHNDVPYQFNLHGEIMTVKYTPAESDLSIMGGNSNWRGPIWFPINFLLIDSLLKFYHYYGDDFEIEYPTNSGNIMSIKDAALLVAERLVNIFKMKEGKRANTGDFSKFDTDPHFKDLHLFYEYFNGDTGEGLGASHQCGWTGLVADLVQYISE</sequence>
<evidence type="ECO:0008006" key="5">
    <source>
        <dbReference type="Google" id="ProtNLM"/>
    </source>
</evidence>
<feature type="domain" description="Glycosyl hydrolase family 63 C-terminal" evidence="1">
    <location>
        <begin position="698"/>
        <end position="785"/>
    </location>
</feature>
<evidence type="ECO:0000313" key="4">
    <source>
        <dbReference type="Proteomes" id="UP000002875"/>
    </source>
</evidence>
<feature type="domain" description="Mannosylglycerate hydrolase MGH1-like glycoside hydrolase" evidence="2">
    <location>
        <begin position="421"/>
        <end position="524"/>
    </location>
</feature>
<dbReference type="Proteomes" id="UP000002875">
    <property type="component" value="Chromosome"/>
</dbReference>
<gene>
    <name evidence="3" type="ordered locus">Emtol_3792</name>
</gene>
<dbReference type="EMBL" id="CP002961">
    <property type="protein sequence ID" value="AFK04918.1"/>
    <property type="molecule type" value="Genomic_DNA"/>
</dbReference>
<reference evidence="3 4" key="1">
    <citation type="submission" date="2011-07" db="EMBL/GenBank/DDBJ databases">
        <title>The complete genome of chromosome of Emticicia oligotrophica DSM 17448.</title>
        <authorList>
            <consortium name="US DOE Joint Genome Institute (JGI-PGF)"/>
            <person name="Lucas S."/>
            <person name="Han J."/>
            <person name="Lapidus A."/>
            <person name="Bruce D."/>
            <person name="Goodwin L."/>
            <person name="Pitluck S."/>
            <person name="Peters L."/>
            <person name="Kyrpides N."/>
            <person name="Mavromatis K."/>
            <person name="Ivanova N."/>
            <person name="Ovchinnikova G."/>
            <person name="Teshima H."/>
            <person name="Detter J.C."/>
            <person name="Tapia R."/>
            <person name="Han C."/>
            <person name="Land M."/>
            <person name="Hauser L."/>
            <person name="Markowitz V."/>
            <person name="Cheng J.-F."/>
            <person name="Hugenholtz P."/>
            <person name="Woyke T."/>
            <person name="Wu D."/>
            <person name="Tindall B."/>
            <person name="Pomrenke H."/>
            <person name="Brambilla E."/>
            <person name="Klenk H.-P."/>
            <person name="Eisen J.A."/>
        </authorList>
    </citation>
    <scope>NUCLEOTIDE SEQUENCE [LARGE SCALE GENOMIC DNA]</scope>
    <source>
        <strain evidence="3 4">DSM 17448</strain>
    </source>
</reference>
<evidence type="ECO:0000313" key="3">
    <source>
        <dbReference type="EMBL" id="AFK04918.1"/>
    </source>
</evidence>
<dbReference type="Gene3D" id="1.50.10.10">
    <property type="match status" value="1"/>
</dbReference>
<dbReference type="SUPFAM" id="SSF48208">
    <property type="entry name" value="Six-hairpin glycosidases"/>
    <property type="match status" value="1"/>
</dbReference>
<dbReference type="PANTHER" id="PTHR10412:SF10">
    <property type="entry name" value="GLYCOSYL HYDROLASE FAMILY 63 C-TERMINAL DOMAIN-CONTAINING PROTEIN"/>
    <property type="match status" value="1"/>
</dbReference>
<accession>A0ABM5N5Z0</accession>
<evidence type="ECO:0000259" key="2">
    <source>
        <dbReference type="Pfam" id="PF22422"/>
    </source>
</evidence>
<keyword evidence="4" id="KW-1185">Reference proteome</keyword>